<comment type="caution">
    <text evidence="2">The sequence shown here is derived from an EMBL/GenBank/DDBJ whole genome shotgun (WGS) entry which is preliminary data.</text>
</comment>
<accession>A0A9N8V5N3</accession>
<evidence type="ECO:0000313" key="2">
    <source>
        <dbReference type="EMBL" id="CAG8437510.1"/>
    </source>
</evidence>
<dbReference type="EMBL" id="CAJVPS010000001">
    <property type="protein sequence ID" value="CAG8437510.1"/>
    <property type="molecule type" value="Genomic_DNA"/>
</dbReference>
<organism evidence="2 3">
    <name type="scientific">Ambispora leptoticha</name>
    <dbReference type="NCBI Taxonomy" id="144679"/>
    <lineage>
        <taxon>Eukaryota</taxon>
        <taxon>Fungi</taxon>
        <taxon>Fungi incertae sedis</taxon>
        <taxon>Mucoromycota</taxon>
        <taxon>Glomeromycotina</taxon>
        <taxon>Glomeromycetes</taxon>
        <taxon>Archaeosporales</taxon>
        <taxon>Ambisporaceae</taxon>
        <taxon>Ambispora</taxon>
    </lineage>
</organism>
<dbReference type="Proteomes" id="UP000789508">
    <property type="component" value="Unassembled WGS sequence"/>
</dbReference>
<gene>
    <name evidence="2" type="ORF">ALEPTO_LOCUS30</name>
</gene>
<keyword evidence="3" id="KW-1185">Reference proteome</keyword>
<dbReference type="OrthoDB" id="10593862at2759"/>
<name>A0A9N8V5N3_9GLOM</name>
<reference evidence="2" key="1">
    <citation type="submission" date="2021-06" db="EMBL/GenBank/DDBJ databases">
        <authorList>
            <person name="Kallberg Y."/>
            <person name="Tangrot J."/>
            <person name="Rosling A."/>
        </authorList>
    </citation>
    <scope>NUCLEOTIDE SEQUENCE</scope>
    <source>
        <strain evidence="2">FL130A</strain>
    </source>
</reference>
<keyword evidence="1" id="KW-0175">Coiled coil</keyword>
<dbReference type="AlphaFoldDB" id="A0A9N8V5N3"/>
<evidence type="ECO:0000256" key="1">
    <source>
        <dbReference type="SAM" id="Coils"/>
    </source>
</evidence>
<sequence length="219" mass="26164">MNSTLTIDPSSNGTTGYFLIKDGQVFFGEIKTTVYEQQLTSLYELVKEKQPTNIIYESIQYINNLADNTEREMEVKELKEKLQKLINFATRLGERSKNLSRLLYQQYYEVVELERLEKLEEKERLLETIEKEVELIELQNQKEIANELTKKEFLNQLEIRLKTYRVDKNKKDYWIIKTRHGEFADKTYLAFSRRIAMLTIRKNQQLEKVIEMEIEKDSS</sequence>
<protein>
    <submittedName>
        <fullName evidence="2">6959_t:CDS:1</fullName>
    </submittedName>
</protein>
<proteinExistence type="predicted"/>
<feature type="coiled-coil region" evidence="1">
    <location>
        <begin position="119"/>
        <end position="146"/>
    </location>
</feature>
<evidence type="ECO:0000313" key="3">
    <source>
        <dbReference type="Proteomes" id="UP000789508"/>
    </source>
</evidence>